<gene>
    <name evidence="1" type="ORF">H8L47_09980</name>
</gene>
<dbReference type="EMBL" id="JACOFX010000003">
    <property type="protein sequence ID" value="MBC3907895.1"/>
    <property type="molecule type" value="Genomic_DNA"/>
</dbReference>
<evidence type="ECO:0000313" key="2">
    <source>
        <dbReference type="Proteomes" id="UP000646911"/>
    </source>
</evidence>
<dbReference type="RefSeq" id="WP_186953434.1">
    <property type="nucleotide sequence ID" value="NZ_JACOFX010000003.1"/>
</dbReference>
<reference evidence="1 2" key="1">
    <citation type="submission" date="2020-08" db="EMBL/GenBank/DDBJ databases">
        <title>Novel species isolated from subtropical streams in China.</title>
        <authorList>
            <person name="Lu H."/>
        </authorList>
    </citation>
    <scope>NUCLEOTIDE SEQUENCE [LARGE SCALE GENOMIC DNA]</scope>
    <source>
        <strain evidence="1 2">NL8W</strain>
    </source>
</reference>
<protein>
    <submittedName>
        <fullName evidence="1">Uncharacterized protein</fullName>
    </submittedName>
</protein>
<accession>A0ABR6Z818</accession>
<organism evidence="1 2">
    <name type="scientific">Undibacterium umbellatum</name>
    <dbReference type="NCBI Taxonomy" id="2762300"/>
    <lineage>
        <taxon>Bacteria</taxon>
        <taxon>Pseudomonadati</taxon>
        <taxon>Pseudomonadota</taxon>
        <taxon>Betaproteobacteria</taxon>
        <taxon>Burkholderiales</taxon>
        <taxon>Oxalobacteraceae</taxon>
        <taxon>Undibacterium</taxon>
    </lineage>
</organism>
<comment type="caution">
    <text evidence="1">The sequence shown here is derived from an EMBL/GenBank/DDBJ whole genome shotgun (WGS) entry which is preliminary data.</text>
</comment>
<name>A0ABR6Z818_9BURK</name>
<sequence length="107" mass="12177">MSSILERQAQLDFDIANALIMATPESWTSAEMEVERDESSGIEKISVLIFNNEGSKEIVQGTDDIYDGLYKLSGLLRDNGANIWVRALYSVAMDDNKNWKYKAKFEY</sequence>
<keyword evidence="2" id="KW-1185">Reference proteome</keyword>
<dbReference type="InterPro" id="IPR036170">
    <property type="entry name" value="YezG-like_sf"/>
</dbReference>
<evidence type="ECO:0000313" key="1">
    <source>
        <dbReference type="EMBL" id="MBC3907895.1"/>
    </source>
</evidence>
<dbReference type="Proteomes" id="UP000646911">
    <property type="component" value="Unassembled WGS sequence"/>
</dbReference>
<proteinExistence type="predicted"/>
<dbReference type="SUPFAM" id="SSF160424">
    <property type="entry name" value="BH3703-like"/>
    <property type="match status" value="1"/>
</dbReference>